<name>A0A449HZP0_9BACE</name>
<reference evidence="1 2" key="1">
    <citation type="submission" date="2019-02" db="EMBL/GenBank/DDBJ databases">
        <authorList>
            <consortium name="Pathogen Informatics"/>
        </authorList>
    </citation>
    <scope>NUCLEOTIDE SEQUENCE [LARGE SCALE GENOMIC DNA]</scope>
    <source>
        <strain evidence="1 2">3012STDY7078512</strain>
    </source>
</reference>
<gene>
    <name evidence="1" type="ORF">NCTC7812_00147</name>
</gene>
<sequence>MPSKPERTQTAWVFVFGHSDCSFTDGLCSFFSHFSENEIH</sequence>
<evidence type="ECO:0000313" key="1">
    <source>
        <dbReference type="EMBL" id="VFB12659.1"/>
    </source>
</evidence>
<dbReference type="Proteomes" id="UP000396835">
    <property type="component" value="Unassembled WGS sequence"/>
</dbReference>
<accession>A0A449HZP0</accession>
<evidence type="ECO:0000313" key="2">
    <source>
        <dbReference type="Proteomes" id="UP000396835"/>
    </source>
</evidence>
<protein>
    <submittedName>
        <fullName evidence="1">Uncharacterized protein</fullName>
    </submittedName>
</protein>
<dbReference type="AlphaFoldDB" id="A0A449HZP0"/>
<dbReference type="EMBL" id="CAACYH010000002">
    <property type="protein sequence ID" value="VFB12659.1"/>
    <property type="molecule type" value="Genomic_DNA"/>
</dbReference>
<proteinExistence type="predicted"/>
<organism evidence="1 2">
    <name type="scientific">Prevotella heparinolytica</name>
    <dbReference type="NCBI Taxonomy" id="28113"/>
    <lineage>
        <taxon>Bacteria</taxon>
        <taxon>Pseudomonadati</taxon>
        <taxon>Bacteroidota</taxon>
        <taxon>Bacteroidia</taxon>
        <taxon>Bacteroidales</taxon>
        <taxon>Bacteroidaceae</taxon>
        <taxon>Bacteroides</taxon>
    </lineage>
</organism>